<comment type="subcellular location">
    <subcellularLocation>
        <location evidence="2">Cell membrane</location>
    </subcellularLocation>
</comment>
<evidence type="ECO:0000313" key="15">
    <source>
        <dbReference type="Proteomes" id="UP000294621"/>
    </source>
</evidence>
<dbReference type="PANTHER" id="PTHR45436:SF5">
    <property type="entry name" value="SENSOR HISTIDINE KINASE TRCS"/>
    <property type="match status" value="1"/>
</dbReference>
<keyword evidence="7 14" id="KW-0418">Kinase</keyword>
<organism evidence="14 15">
    <name type="scientific">Arthrobacter nitrophenolicus</name>
    <dbReference type="NCBI Taxonomy" id="683150"/>
    <lineage>
        <taxon>Bacteria</taxon>
        <taxon>Bacillati</taxon>
        <taxon>Actinomycetota</taxon>
        <taxon>Actinomycetes</taxon>
        <taxon>Micrococcales</taxon>
        <taxon>Micrococcaceae</taxon>
        <taxon>Arthrobacter</taxon>
    </lineage>
</organism>
<dbReference type="SUPFAM" id="SSF47384">
    <property type="entry name" value="Homodimeric domain of signal transducing histidine kinase"/>
    <property type="match status" value="1"/>
</dbReference>
<proteinExistence type="predicted"/>
<dbReference type="OrthoDB" id="9786919at2"/>
<reference evidence="14 15" key="1">
    <citation type="submission" date="2019-03" db="EMBL/GenBank/DDBJ databases">
        <title>Genome Sequencing and Assembly of Various Microbes Isolated from Partially Reclaimed Soil and Acid Mine Drainage (AMD) Site.</title>
        <authorList>
            <person name="Steinbock B."/>
            <person name="Bechtold R."/>
            <person name="Sevigny J.L."/>
            <person name="Thomas D."/>
            <person name="Cuthill L.R."/>
            <person name="Aveiro Johannsen E.J."/>
            <person name="Thomas K."/>
            <person name="Ghosh A."/>
        </authorList>
    </citation>
    <scope>NUCLEOTIDE SEQUENCE [LARGE SCALE GENOMIC DNA]</scope>
    <source>
        <strain evidence="14 15">S-A1</strain>
    </source>
</reference>
<dbReference type="InterPro" id="IPR003594">
    <property type="entry name" value="HATPase_dom"/>
</dbReference>
<evidence type="ECO:0000256" key="4">
    <source>
        <dbReference type="ARBA" id="ARBA00022553"/>
    </source>
</evidence>
<evidence type="ECO:0000256" key="3">
    <source>
        <dbReference type="ARBA" id="ARBA00012438"/>
    </source>
</evidence>
<evidence type="ECO:0000256" key="2">
    <source>
        <dbReference type="ARBA" id="ARBA00004236"/>
    </source>
</evidence>
<evidence type="ECO:0000256" key="10">
    <source>
        <dbReference type="ARBA" id="ARBA00023136"/>
    </source>
</evidence>
<evidence type="ECO:0000256" key="6">
    <source>
        <dbReference type="ARBA" id="ARBA00022692"/>
    </source>
</evidence>
<dbReference type="Pfam" id="PF02518">
    <property type="entry name" value="HATPase_c"/>
    <property type="match status" value="1"/>
</dbReference>
<accession>A0A4R5Y8K0</accession>
<dbReference type="Proteomes" id="UP000294621">
    <property type="component" value="Unassembled WGS sequence"/>
</dbReference>
<dbReference type="InterPro" id="IPR003661">
    <property type="entry name" value="HisK_dim/P_dom"/>
</dbReference>
<comment type="caution">
    <text evidence="14">The sequence shown here is derived from an EMBL/GenBank/DDBJ whole genome shotgun (WGS) entry which is preliminary data.</text>
</comment>
<dbReference type="SMART" id="SM00387">
    <property type="entry name" value="HATPase_c"/>
    <property type="match status" value="1"/>
</dbReference>
<dbReference type="InterPro" id="IPR004358">
    <property type="entry name" value="Sig_transdc_His_kin-like_C"/>
</dbReference>
<dbReference type="AlphaFoldDB" id="A0A4R5Y8K0"/>
<dbReference type="InterPro" id="IPR036097">
    <property type="entry name" value="HisK_dim/P_sf"/>
</dbReference>
<dbReference type="GO" id="GO:0005886">
    <property type="term" value="C:plasma membrane"/>
    <property type="evidence" value="ECO:0007669"/>
    <property type="project" value="UniProtKB-SubCell"/>
</dbReference>
<sequence>MRNRLLLVLAILGAIVVTGFAVPLALSSADLRTRQFVLSRDGDAQRFADLADAYVRNGGAGLLIEEATAYNGLYGDAVAVVSTRGAAPQTVGTTLDNPEVSAAVGRALRNERSSALDLLTPWSPETAVFAKPIGTGAQVNGAVVIVASTEYPRNDILRTWLIIGLVALTAVAGFGVLAFAVSRWVLRPLDLVSHRMEDLTNSLPFARTSTAALDEPALPQGSPGGPPEFKQLSRAFEKMATTVHASAEAQSRLVADTAHQLRNPLAALQLRLDLLEQQVQPEGSKSHRRAVGEALRLEEILDDLLALSVAETPKAPEPGSDACIPYVVALDRAESWAETAASCHMKIEVQEDALGIPAAISSGDLAQCLDVLLDNACKYAGPGTTVGISIRAAKGQGYVDVSVSDDGAGVLPDELQLITRRFFRGSTKAPAPEGIQSRGGTGLGLSIVEAIVERNNGRVATQETPGGGLTIVLSLPTHHAGGDK</sequence>
<evidence type="ECO:0000313" key="14">
    <source>
        <dbReference type="EMBL" id="TDL39645.1"/>
    </source>
</evidence>
<evidence type="ECO:0000259" key="13">
    <source>
        <dbReference type="PROSITE" id="PS50885"/>
    </source>
</evidence>
<evidence type="ECO:0000256" key="5">
    <source>
        <dbReference type="ARBA" id="ARBA00022679"/>
    </source>
</evidence>
<dbReference type="InterPro" id="IPR003660">
    <property type="entry name" value="HAMP_dom"/>
</dbReference>
<comment type="catalytic activity">
    <reaction evidence="1">
        <text>ATP + protein L-histidine = ADP + protein N-phospho-L-histidine.</text>
        <dbReference type="EC" id="2.7.13.3"/>
    </reaction>
</comment>
<dbReference type="GO" id="GO:0000155">
    <property type="term" value="F:phosphorelay sensor kinase activity"/>
    <property type="evidence" value="ECO:0007669"/>
    <property type="project" value="InterPro"/>
</dbReference>
<dbReference type="CDD" id="cd00082">
    <property type="entry name" value="HisKA"/>
    <property type="match status" value="1"/>
</dbReference>
<dbReference type="RefSeq" id="WP_133346634.1">
    <property type="nucleotide sequence ID" value="NZ_SMZQ01000002.1"/>
</dbReference>
<dbReference type="InterPro" id="IPR005467">
    <property type="entry name" value="His_kinase_dom"/>
</dbReference>
<dbReference type="Gene3D" id="6.10.340.10">
    <property type="match status" value="1"/>
</dbReference>
<dbReference type="InterPro" id="IPR036890">
    <property type="entry name" value="HATPase_C_sf"/>
</dbReference>
<evidence type="ECO:0000256" key="11">
    <source>
        <dbReference type="SAM" id="Phobius"/>
    </source>
</evidence>
<evidence type="ECO:0000256" key="9">
    <source>
        <dbReference type="ARBA" id="ARBA00023012"/>
    </source>
</evidence>
<keyword evidence="8 11" id="KW-1133">Transmembrane helix</keyword>
<dbReference type="SMART" id="SM00304">
    <property type="entry name" value="HAMP"/>
    <property type="match status" value="1"/>
</dbReference>
<evidence type="ECO:0000256" key="8">
    <source>
        <dbReference type="ARBA" id="ARBA00022989"/>
    </source>
</evidence>
<dbReference type="PROSITE" id="PS50109">
    <property type="entry name" value="HIS_KIN"/>
    <property type="match status" value="1"/>
</dbReference>
<keyword evidence="5" id="KW-0808">Transferase</keyword>
<evidence type="ECO:0000256" key="7">
    <source>
        <dbReference type="ARBA" id="ARBA00022777"/>
    </source>
</evidence>
<feature type="transmembrane region" description="Helical" evidence="11">
    <location>
        <begin position="160"/>
        <end position="186"/>
    </location>
</feature>
<dbReference type="PANTHER" id="PTHR45436">
    <property type="entry name" value="SENSOR HISTIDINE KINASE YKOH"/>
    <property type="match status" value="1"/>
</dbReference>
<feature type="domain" description="Histidine kinase" evidence="12">
    <location>
        <begin position="256"/>
        <end position="479"/>
    </location>
</feature>
<dbReference type="Gene3D" id="1.10.287.130">
    <property type="match status" value="1"/>
</dbReference>
<dbReference type="Pfam" id="PF00512">
    <property type="entry name" value="HisKA"/>
    <property type="match status" value="1"/>
</dbReference>
<keyword evidence="10 11" id="KW-0472">Membrane</keyword>
<dbReference type="EMBL" id="SMZQ01000002">
    <property type="protein sequence ID" value="TDL39645.1"/>
    <property type="molecule type" value="Genomic_DNA"/>
</dbReference>
<dbReference type="PRINTS" id="PR00344">
    <property type="entry name" value="BCTRLSENSOR"/>
</dbReference>
<gene>
    <name evidence="14" type="ORF">E2R57_03965</name>
</gene>
<keyword evidence="6 11" id="KW-0812">Transmembrane</keyword>
<dbReference type="EC" id="2.7.13.3" evidence="3"/>
<dbReference type="InterPro" id="IPR050428">
    <property type="entry name" value="TCS_sensor_his_kinase"/>
</dbReference>
<protein>
    <recommendedName>
        <fullName evidence="3">histidine kinase</fullName>
        <ecNumber evidence="3">2.7.13.3</ecNumber>
    </recommendedName>
</protein>
<dbReference type="Gene3D" id="3.30.565.10">
    <property type="entry name" value="Histidine kinase-like ATPase, C-terminal domain"/>
    <property type="match status" value="1"/>
</dbReference>
<evidence type="ECO:0000256" key="1">
    <source>
        <dbReference type="ARBA" id="ARBA00000085"/>
    </source>
</evidence>
<dbReference type="SUPFAM" id="SSF55874">
    <property type="entry name" value="ATPase domain of HSP90 chaperone/DNA topoisomerase II/histidine kinase"/>
    <property type="match status" value="1"/>
</dbReference>
<feature type="domain" description="HAMP" evidence="13">
    <location>
        <begin position="183"/>
        <end position="248"/>
    </location>
</feature>
<dbReference type="PROSITE" id="PS50885">
    <property type="entry name" value="HAMP"/>
    <property type="match status" value="1"/>
</dbReference>
<name>A0A4R5Y8K0_9MICC</name>
<keyword evidence="9" id="KW-0902">Two-component regulatory system</keyword>
<dbReference type="SMART" id="SM00388">
    <property type="entry name" value="HisKA"/>
    <property type="match status" value="1"/>
</dbReference>
<keyword evidence="4" id="KW-0597">Phosphoprotein</keyword>
<evidence type="ECO:0000259" key="12">
    <source>
        <dbReference type="PROSITE" id="PS50109"/>
    </source>
</evidence>